<reference evidence="6 7" key="2">
    <citation type="submission" date="2018-06" db="EMBL/GenBank/DDBJ databases">
        <title>Metagenomic assembly of (sub)arctic Cyanobacteria and their associated microbiome from non-axenic cultures.</title>
        <authorList>
            <person name="Baurain D."/>
        </authorList>
    </citation>
    <scope>NUCLEOTIDE SEQUENCE [LARGE SCALE GENOMIC DNA]</scope>
    <source>
        <strain evidence="6">ULC129bin1</strain>
    </source>
</reference>
<comment type="similarity">
    <text evidence="1">Belongs to the peptidase M42 family.</text>
</comment>
<keyword evidence="2" id="KW-0031">Aminopeptidase</keyword>
<evidence type="ECO:0000256" key="2">
    <source>
        <dbReference type="ARBA" id="ARBA00022438"/>
    </source>
</evidence>
<proteinExistence type="inferred from homology"/>
<evidence type="ECO:0000256" key="1">
    <source>
        <dbReference type="ARBA" id="ARBA00006272"/>
    </source>
</evidence>
<dbReference type="InterPro" id="IPR023367">
    <property type="entry name" value="Peptidase_M42_dom2"/>
</dbReference>
<dbReference type="InterPro" id="IPR051464">
    <property type="entry name" value="Peptidase_M42_aminopept"/>
</dbReference>
<dbReference type="Gene3D" id="3.40.630.10">
    <property type="entry name" value="Zn peptidases"/>
    <property type="match status" value="1"/>
</dbReference>
<dbReference type="GO" id="GO:0006508">
    <property type="term" value="P:proteolysis"/>
    <property type="evidence" value="ECO:0007669"/>
    <property type="project" value="UniProtKB-KW"/>
</dbReference>
<evidence type="ECO:0000313" key="7">
    <source>
        <dbReference type="Proteomes" id="UP000249354"/>
    </source>
</evidence>
<keyword evidence="4" id="KW-0479">Metal-binding</keyword>
<comment type="caution">
    <text evidence="6">The sequence shown here is derived from an EMBL/GenBank/DDBJ whole genome shotgun (WGS) entry which is preliminary data.</text>
</comment>
<evidence type="ECO:0000256" key="4">
    <source>
        <dbReference type="ARBA" id="ARBA00022723"/>
    </source>
</evidence>
<evidence type="ECO:0008006" key="8">
    <source>
        <dbReference type="Google" id="ProtNLM"/>
    </source>
</evidence>
<evidence type="ECO:0000256" key="5">
    <source>
        <dbReference type="ARBA" id="ARBA00022801"/>
    </source>
</evidence>
<dbReference type="InterPro" id="IPR008007">
    <property type="entry name" value="Peptidase_M42"/>
</dbReference>
<dbReference type="Pfam" id="PF05343">
    <property type="entry name" value="Peptidase_M42"/>
    <property type="match status" value="1"/>
</dbReference>
<evidence type="ECO:0000256" key="3">
    <source>
        <dbReference type="ARBA" id="ARBA00022670"/>
    </source>
</evidence>
<dbReference type="SUPFAM" id="SSF53187">
    <property type="entry name" value="Zn-dependent exopeptidases"/>
    <property type="match status" value="1"/>
</dbReference>
<protein>
    <recommendedName>
        <fullName evidence="8">Peptidase M42</fullName>
    </recommendedName>
</protein>
<keyword evidence="3" id="KW-0645">Protease</keyword>
<organism evidence="6 7">
    <name type="scientific">Leptolyngbya foveolarum</name>
    <dbReference type="NCBI Taxonomy" id="47253"/>
    <lineage>
        <taxon>Bacteria</taxon>
        <taxon>Bacillati</taxon>
        <taxon>Cyanobacteriota</taxon>
        <taxon>Cyanophyceae</taxon>
        <taxon>Leptolyngbyales</taxon>
        <taxon>Leptolyngbyaceae</taxon>
        <taxon>Leptolyngbya group</taxon>
        <taxon>Leptolyngbya</taxon>
    </lineage>
</organism>
<dbReference type="PANTHER" id="PTHR32481">
    <property type="entry name" value="AMINOPEPTIDASE"/>
    <property type="match status" value="1"/>
</dbReference>
<name>A0A2W4U8F1_9CYAN</name>
<evidence type="ECO:0000313" key="6">
    <source>
        <dbReference type="EMBL" id="PZO17526.1"/>
    </source>
</evidence>
<dbReference type="EMBL" id="QBMC01000067">
    <property type="protein sequence ID" value="PZO17526.1"/>
    <property type="molecule type" value="Genomic_DNA"/>
</dbReference>
<dbReference type="PANTHER" id="PTHR32481:SF0">
    <property type="entry name" value="AMINOPEPTIDASE YPDE-RELATED"/>
    <property type="match status" value="1"/>
</dbReference>
<sequence length="135" mass="14595">MADSNNVDLQAWTDDRFFEAIAQLVMCHSPSGVEGEVNNYLLKRLSELGVDHWQDDADNIVIKIRGKGEGVLAITAHKDEIGGIVKRVETGGRLAVRPLGGAFPWVYGEGVVDLLGGFFAIAPNLNGSIVSPRHL</sequence>
<dbReference type="Gene3D" id="2.40.30.40">
    <property type="entry name" value="Peptidase M42, domain 2"/>
    <property type="match status" value="1"/>
</dbReference>
<gene>
    <name evidence="6" type="ORF">DCF25_11090</name>
</gene>
<dbReference type="GO" id="GO:0046872">
    <property type="term" value="F:metal ion binding"/>
    <property type="evidence" value="ECO:0007669"/>
    <property type="project" value="UniProtKB-KW"/>
</dbReference>
<dbReference type="GO" id="GO:0004177">
    <property type="term" value="F:aminopeptidase activity"/>
    <property type="evidence" value="ECO:0007669"/>
    <property type="project" value="UniProtKB-KW"/>
</dbReference>
<dbReference type="Proteomes" id="UP000249354">
    <property type="component" value="Unassembled WGS sequence"/>
</dbReference>
<dbReference type="AlphaFoldDB" id="A0A2W4U8F1"/>
<reference evidence="7" key="1">
    <citation type="submission" date="2018-04" db="EMBL/GenBank/DDBJ databases">
        <authorList>
            <person name="Cornet L."/>
        </authorList>
    </citation>
    <scope>NUCLEOTIDE SEQUENCE [LARGE SCALE GENOMIC DNA]</scope>
</reference>
<keyword evidence="5" id="KW-0378">Hydrolase</keyword>
<accession>A0A2W4U8F1</accession>